<sequence>VALNWTRYVLAIAILSTVYTGGQVMRQAYELCTGKLLLQQRSSTLLDFWRSGWSRFFMNFDDTRIKGALTSNVITHLHVTIMAYLLISAASSALPLTICLRTLAYQKFTNRQFSRLFSISHQHGLSGILSVGIVCHNFSIQITNSILAINVRALGKD</sequence>
<dbReference type="PANTHER" id="PTHR33573:SF57">
    <property type="entry name" value="CASP-LIKE PROTEIN 4B1"/>
    <property type="match status" value="1"/>
</dbReference>
<dbReference type="AlphaFoldDB" id="A0AAW0JHX1"/>
<dbReference type="EMBL" id="PKMF04000556">
    <property type="protein sequence ID" value="KAK7826105.1"/>
    <property type="molecule type" value="Genomic_DNA"/>
</dbReference>
<reference evidence="1 2" key="1">
    <citation type="journal article" date="2018" name="Sci. Data">
        <title>The draft genome sequence of cork oak.</title>
        <authorList>
            <person name="Ramos A.M."/>
            <person name="Usie A."/>
            <person name="Barbosa P."/>
            <person name="Barros P.M."/>
            <person name="Capote T."/>
            <person name="Chaves I."/>
            <person name="Simoes F."/>
            <person name="Abreu I."/>
            <person name="Carrasquinho I."/>
            <person name="Faro C."/>
            <person name="Guimaraes J.B."/>
            <person name="Mendonca D."/>
            <person name="Nobrega F."/>
            <person name="Rodrigues L."/>
            <person name="Saibo N.J.M."/>
            <person name="Varela M.C."/>
            <person name="Egas C."/>
            <person name="Matos J."/>
            <person name="Miguel C.M."/>
            <person name="Oliveira M.M."/>
            <person name="Ricardo C.P."/>
            <person name="Goncalves S."/>
        </authorList>
    </citation>
    <scope>NUCLEOTIDE SEQUENCE [LARGE SCALE GENOMIC DNA]</scope>
    <source>
        <strain evidence="2">cv. HL8</strain>
    </source>
</reference>
<organism evidence="1 2">
    <name type="scientific">Quercus suber</name>
    <name type="common">Cork oak</name>
    <dbReference type="NCBI Taxonomy" id="58331"/>
    <lineage>
        <taxon>Eukaryota</taxon>
        <taxon>Viridiplantae</taxon>
        <taxon>Streptophyta</taxon>
        <taxon>Embryophyta</taxon>
        <taxon>Tracheophyta</taxon>
        <taxon>Spermatophyta</taxon>
        <taxon>Magnoliopsida</taxon>
        <taxon>eudicotyledons</taxon>
        <taxon>Gunneridae</taxon>
        <taxon>Pentapetalae</taxon>
        <taxon>rosids</taxon>
        <taxon>fabids</taxon>
        <taxon>Fagales</taxon>
        <taxon>Fagaceae</taxon>
        <taxon>Quercus</taxon>
    </lineage>
</organism>
<protein>
    <submittedName>
        <fullName evidence="1">Uncharacterized protein</fullName>
    </submittedName>
</protein>
<comment type="caution">
    <text evidence="1">The sequence shown here is derived from an EMBL/GenBank/DDBJ whole genome shotgun (WGS) entry which is preliminary data.</text>
</comment>
<feature type="non-terminal residue" evidence="1">
    <location>
        <position position="1"/>
    </location>
</feature>
<name>A0AAW0JHX1_QUESU</name>
<evidence type="ECO:0000313" key="2">
    <source>
        <dbReference type="Proteomes" id="UP000237347"/>
    </source>
</evidence>
<keyword evidence="2" id="KW-1185">Reference proteome</keyword>
<gene>
    <name evidence="1" type="ORF">CFP56_032465</name>
</gene>
<dbReference type="Proteomes" id="UP000237347">
    <property type="component" value="Unassembled WGS sequence"/>
</dbReference>
<dbReference type="PANTHER" id="PTHR33573">
    <property type="entry name" value="CASP-LIKE PROTEIN 4A4"/>
    <property type="match status" value="1"/>
</dbReference>
<accession>A0AAW0JHX1</accession>
<proteinExistence type="predicted"/>
<evidence type="ECO:0000313" key="1">
    <source>
        <dbReference type="EMBL" id="KAK7826105.1"/>
    </source>
</evidence>